<dbReference type="OrthoDB" id="9806939at2"/>
<dbReference type="STRING" id="888061.AXF15_09625"/>
<dbReference type="InterPro" id="IPR006143">
    <property type="entry name" value="RND_pump_MFP"/>
</dbReference>
<dbReference type="Gene3D" id="1.10.287.470">
    <property type="entry name" value="Helix hairpin bin"/>
    <property type="match status" value="1"/>
</dbReference>
<organism evidence="3 4">
    <name type="scientific">Desulfomicrobium orale DSM 12838</name>
    <dbReference type="NCBI Taxonomy" id="888061"/>
    <lineage>
        <taxon>Bacteria</taxon>
        <taxon>Pseudomonadati</taxon>
        <taxon>Thermodesulfobacteriota</taxon>
        <taxon>Desulfovibrionia</taxon>
        <taxon>Desulfovibrionales</taxon>
        <taxon>Desulfomicrobiaceae</taxon>
        <taxon>Desulfomicrobium</taxon>
    </lineage>
</organism>
<dbReference type="Proteomes" id="UP000063964">
    <property type="component" value="Chromosome"/>
</dbReference>
<dbReference type="RefSeq" id="WP_066606619.1">
    <property type="nucleotide sequence ID" value="NZ_CP014230.1"/>
</dbReference>
<dbReference type="InterPro" id="IPR058627">
    <property type="entry name" value="MdtA-like_C"/>
</dbReference>
<sequence>MSIADHEQPEPLSRRMKLLTALLCLLVLGAGAALAAYFLATRPTPPQRPPVPLSPLVEAMPVRSGPAHIVIHAMGTVVPARETSIRAEVPGTVRQMSADFEPGGVVAAGKSLLRLETEDFQLAALTRKAALEQAKADLALERGYQEVARHEWEILSREGQATGSPDLALRKPQLAQARARLLQAEAGLAQAELDLRRTTVTAPFTALVLEKNVNLGAHVSTQETLGKLVDVSQYWVEASVPVDQLLWIALPGKDRPGSAADILAPDGSSRARGRVLRLLGDLENQGRMARILVSVPSPLDVRPTPVLLGEYVRLAIRGARLDGVIRLPRAALHDGDTVWTVRDGLLDIRQVTVAWRDRESVLVSGGLSSGDMVVTSDIPAPIAGMSVTLSGQSPSEP</sequence>
<dbReference type="Gene3D" id="2.40.50.100">
    <property type="match status" value="1"/>
</dbReference>
<feature type="domain" description="Multidrug resistance protein MdtA-like C-terminal permuted SH3" evidence="2">
    <location>
        <begin position="328"/>
        <end position="378"/>
    </location>
</feature>
<evidence type="ECO:0000259" key="2">
    <source>
        <dbReference type="Pfam" id="PF25967"/>
    </source>
</evidence>
<dbReference type="EMBL" id="CP014230">
    <property type="protein sequence ID" value="AMD93332.1"/>
    <property type="molecule type" value="Genomic_DNA"/>
</dbReference>
<proteinExistence type="inferred from homology"/>
<protein>
    <recommendedName>
        <fullName evidence="2">Multidrug resistance protein MdtA-like C-terminal permuted SH3 domain-containing protein</fullName>
    </recommendedName>
</protein>
<comment type="similarity">
    <text evidence="1">Belongs to the membrane fusion protein (MFP) (TC 8.A.1) family.</text>
</comment>
<dbReference type="PANTHER" id="PTHR30469">
    <property type="entry name" value="MULTIDRUG RESISTANCE PROTEIN MDTA"/>
    <property type="match status" value="1"/>
</dbReference>
<dbReference type="Gene3D" id="2.40.30.170">
    <property type="match status" value="1"/>
</dbReference>
<reference evidence="4" key="1">
    <citation type="submission" date="2016-02" db="EMBL/GenBank/DDBJ databases">
        <authorList>
            <person name="Holder M.E."/>
            <person name="Ajami N.J."/>
            <person name="Petrosino J.F."/>
        </authorList>
    </citation>
    <scope>NUCLEOTIDE SEQUENCE [LARGE SCALE GENOMIC DNA]</scope>
    <source>
        <strain evidence="4">DSM 12838</strain>
    </source>
</reference>
<accession>A0A0X8JQW8</accession>
<keyword evidence="4" id="KW-1185">Reference proteome</keyword>
<dbReference type="NCBIfam" id="TIGR01730">
    <property type="entry name" value="RND_mfp"/>
    <property type="match status" value="1"/>
</dbReference>
<dbReference type="GO" id="GO:1990281">
    <property type="term" value="C:efflux pump complex"/>
    <property type="evidence" value="ECO:0007669"/>
    <property type="project" value="TreeGrafter"/>
</dbReference>
<dbReference type="KEGG" id="doa:AXF15_09625"/>
<evidence type="ECO:0000313" key="4">
    <source>
        <dbReference type="Proteomes" id="UP000063964"/>
    </source>
</evidence>
<dbReference type="GO" id="GO:0015562">
    <property type="term" value="F:efflux transmembrane transporter activity"/>
    <property type="evidence" value="ECO:0007669"/>
    <property type="project" value="TreeGrafter"/>
</dbReference>
<name>A0A0X8JQW8_9BACT</name>
<dbReference type="Gene3D" id="2.40.420.20">
    <property type="match status" value="1"/>
</dbReference>
<dbReference type="Pfam" id="PF25967">
    <property type="entry name" value="RND-MFP_C"/>
    <property type="match status" value="1"/>
</dbReference>
<dbReference type="AlphaFoldDB" id="A0A0X8JQW8"/>
<gene>
    <name evidence="3" type="ORF">AXF15_09625</name>
</gene>
<dbReference type="SUPFAM" id="SSF111369">
    <property type="entry name" value="HlyD-like secretion proteins"/>
    <property type="match status" value="1"/>
</dbReference>
<evidence type="ECO:0000256" key="1">
    <source>
        <dbReference type="ARBA" id="ARBA00009477"/>
    </source>
</evidence>
<evidence type="ECO:0000313" key="3">
    <source>
        <dbReference type="EMBL" id="AMD93332.1"/>
    </source>
</evidence>